<accession>A0A223MAV2</accession>
<proteinExistence type="predicted"/>
<dbReference type="Proteomes" id="UP000215452">
    <property type="component" value="Chromosome"/>
</dbReference>
<protein>
    <recommendedName>
        <fullName evidence="4">Lipoprotein</fullName>
    </recommendedName>
</protein>
<feature type="compositionally biased region" description="Basic and acidic residues" evidence="1">
    <location>
        <begin position="35"/>
        <end position="59"/>
    </location>
</feature>
<organism evidence="2 3">
    <name type="scientific">Mesomycoplasma hyopneumoniae</name>
    <name type="common">Mycoplasma hyopneumoniae</name>
    <dbReference type="NCBI Taxonomy" id="2099"/>
    <lineage>
        <taxon>Bacteria</taxon>
        <taxon>Bacillati</taxon>
        <taxon>Mycoplasmatota</taxon>
        <taxon>Mycoplasmoidales</taxon>
        <taxon>Metamycoplasmataceae</taxon>
        <taxon>Mesomycoplasma</taxon>
    </lineage>
</organism>
<gene>
    <name evidence="2" type="ORF">CIB43_00659</name>
</gene>
<feature type="region of interest" description="Disordered" evidence="1">
    <location>
        <begin position="35"/>
        <end position="71"/>
    </location>
</feature>
<dbReference type="PROSITE" id="PS51257">
    <property type="entry name" value="PROKAR_LIPOPROTEIN"/>
    <property type="match status" value="1"/>
</dbReference>
<dbReference type="EMBL" id="CP022714">
    <property type="protein sequence ID" value="ASU14547.1"/>
    <property type="molecule type" value="Genomic_DNA"/>
</dbReference>
<evidence type="ECO:0008006" key="4">
    <source>
        <dbReference type="Google" id="ProtNLM"/>
    </source>
</evidence>
<sequence length="71" mass="8185">MKKMVKYFLVLSSISPFLVLSCTYKIESSKTKKKILPEIKSEETPEKSEDKLDPTKESKVSPVEENTQKMM</sequence>
<evidence type="ECO:0000256" key="1">
    <source>
        <dbReference type="SAM" id="MobiDB-lite"/>
    </source>
</evidence>
<name>A0A223MAV2_MESHO</name>
<evidence type="ECO:0000313" key="2">
    <source>
        <dbReference type="EMBL" id="ASU14547.1"/>
    </source>
</evidence>
<dbReference type="AlphaFoldDB" id="A0A223MAV2"/>
<reference evidence="2 3" key="1">
    <citation type="submission" date="2017-08" db="EMBL/GenBank/DDBJ databases">
        <title>The complete genome sequence of a Mycoplasma hyopneumoniae isolate in Korea.</title>
        <authorList>
            <person name="Han J."/>
            <person name="Lee N."/>
        </authorList>
    </citation>
    <scope>NUCLEOTIDE SEQUENCE [LARGE SCALE GENOMIC DNA]</scope>
    <source>
        <strain evidence="2 3">KM014</strain>
    </source>
</reference>
<evidence type="ECO:0000313" key="3">
    <source>
        <dbReference type="Proteomes" id="UP000215452"/>
    </source>
</evidence>